<comment type="caution">
    <text evidence="3">The sequence shown here is derived from an EMBL/GenBank/DDBJ whole genome shotgun (WGS) entry which is preliminary data.</text>
</comment>
<feature type="region of interest" description="Disordered" evidence="1">
    <location>
        <begin position="103"/>
        <end position="129"/>
    </location>
</feature>
<organism evidence="3 5">
    <name type="scientific">Colletotrichum asianum</name>
    <dbReference type="NCBI Taxonomy" id="702518"/>
    <lineage>
        <taxon>Eukaryota</taxon>
        <taxon>Fungi</taxon>
        <taxon>Dikarya</taxon>
        <taxon>Ascomycota</taxon>
        <taxon>Pezizomycotina</taxon>
        <taxon>Sordariomycetes</taxon>
        <taxon>Hypocreomycetidae</taxon>
        <taxon>Glomerellales</taxon>
        <taxon>Glomerellaceae</taxon>
        <taxon>Colletotrichum</taxon>
        <taxon>Colletotrichum gloeosporioides species complex</taxon>
    </lineage>
</organism>
<evidence type="ECO:0000313" key="4">
    <source>
        <dbReference type="EMBL" id="KAF0321582.1"/>
    </source>
</evidence>
<dbReference type="EMBL" id="WOWK01000288">
    <property type="protein sequence ID" value="KAF0314867.1"/>
    <property type="molecule type" value="Genomic_DNA"/>
</dbReference>
<evidence type="ECO:0000313" key="2">
    <source>
        <dbReference type="EMBL" id="KAF0314867.1"/>
    </source>
</evidence>
<dbReference type="AlphaFoldDB" id="A0A8H3VWG6"/>
<feature type="compositionally biased region" description="Low complexity" evidence="1">
    <location>
        <begin position="27"/>
        <end position="40"/>
    </location>
</feature>
<name>A0A8H3VWG6_9PEZI</name>
<sequence length="139" mass="14899">MASNPDLGRGLRERCPSPNRRLSKIPSASNLASAANSSESPGGLSRKNSTKKDQEPLSKVAAKNNIKGRTLVELQQARAGGRPLSAVLSGGENISPKRAFKDRIADRRSSGGEPAAVWDPERDGMPSPFLVRRKPMARV</sequence>
<evidence type="ECO:0000256" key="1">
    <source>
        <dbReference type="SAM" id="MobiDB-lite"/>
    </source>
</evidence>
<gene>
    <name evidence="4" type="ORF">GQ607_011095</name>
    <name evidence="3" type="ORF">GQ607_017598</name>
    <name evidence="2" type="ORF">GQ607_017896</name>
</gene>
<feature type="region of interest" description="Disordered" evidence="1">
    <location>
        <begin position="1"/>
        <end position="67"/>
    </location>
</feature>
<evidence type="ECO:0000313" key="3">
    <source>
        <dbReference type="EMBL" id="KAF0315185.1"/>
    </source>
</evidence>
<dbReference type="OrthoDB" id="10250725at2759"/>
<accession>A0A8H3VWG6</accession>
<evidence type="ECO:0000313" key="5">
    <source>
        <dbReference type="Proteomes" id="UP000434172"/>
    </source>
</evidence>
<keyword evidence="5" id="KW-1185">Reference proteome</keyword>
<dbReference type="EMBL" id="WOWK01000069">
    <property type="protein sequence ID" value="KAF0321582.1"/>
    <property type="molecule type" value="Genomic_DNA"/>
</dbReference>
<proteinExistence type="predicted"/>
<protein>
    <submittedName>
        <fullName evidence="3">Uncharacterized protein</fullName>
    </submittedName>
</protein>
<dbReference type="EMBL" id="WOWK01000226">
    <property type="protein sequence ID" value="KAF0315185.1"/>
    <property type="molecule type" value="Genomic_DNA"/>
</dbReference>
<reference evidence="3 5" key="1">
    <citation type="submission" date="2019-12" db="EMBL/GenBank/DDBJ databases">
        <title>A genome sequence resource for the geographically widespread anthracnose pathogen Colletotrichum asianum.</title>
        <authorList>
            <person name="Meng Y."/>
        </authorList>
    </citation>
    <scope>NUCLEOTIDE SEQUENCE [LARGE SCALE GENOMIC DNA]</scope>
    <source>
        <strain evidence="3 5">ICMP 18580</strain>
    </source>
</reference>
<dbReference type="Proteomes" id="UP000434172">
    <property type="component" value="Unassembled WGS sequence"/>
</dbReference>